<keyword evidence="4" id="KW-0249">Electron transport</keyword>
<evidence type="ECO:0000313" key="13">
    <source>
        <dbReference type="Proteomes" id="UP000824205"/>
    </source>
</evidence>
<keyword evidence="6 10" id="KW-0676">Redox-active center</keyword>
<dbReference type="InterPro" id="IPR036249">
    <property type="entry name" value="Thioredoxin-like_sf"/>
</dbReference>
<sequence length="103" mass="11375">MAIINLTRNNFKSEVMSSDKTVLIDFWAEWCGPCRMMSPVIDEIADEVNDVKVCKVNVDEASDLASMFGIESIPTLIVIKNGQTVNKSIGLISKEQVLSLINV</sequence>
<feature type="domain" description="Thioredoxin" evidence="11">
    <location>
        <begin position="1"/>
        <end position="103"/>
    </location>
</feature>
<protein>
    <recommendedName>
        <fullName evidence="2 7">Thioredoxin</fullName>
    </recommendedName>
</protein>
<organism evidence="12 13">
    <name type="scientific">Candidatus Eubacterium faecipullorum</name>
    <dbReference type="NCBI Taxonomy" id="2838571"/>
    <lineage>
        <taxon>Bacteria</taxon>
        <taxon>Bacillati</taxon>
        <taxon>Bacillota</taxon>
        <taxon>Clostridia</taxon>
        <taxon>Eubacteriales</taxon>
        <taxon>Eubacteriaceae</taxon>
        <taxon>Eubacterium</taxon>
    </lineage>
</organism>
<feature type="site" description="Deprotonates C-terminal active site Cys" evidence="9">
    <location>
        <position position="25"/>
    </location>
</feature>
<dbReference type="GO" id="GO:0005737">
    <property type="term" value="C:cytoplasm"/>
    <property type="evidence" value="ECO:0007669"/>
    <property type="project" value="TreeGrafter"/>
</dbReference>
<dbReference type="InterPro" id="IPR017937">
    <property type="entry name" value="Thioredoxin_CS"/>
</dbReference>
<dbReference type="PANTHER" id="PTHR45663">
    <property type="entry name" value="GEO12009P1"/>
    <property type="match status" value="1"/>
</dbReference>
<dbReference type="SUPFAM" id="SSF52833">
    <property type="entry name" value="Thioredoxin-like"/>
    <property type="match status" value="1"/>
</dbReference>
<keyword evidence="3" id="KW-0813">Transport</keyword>
<feature type="active site" description="Nucleophile" evidence="9">
    <location>
        <position position="31"/>
    </location>
</feature>
<evidence type="ECO:0000256" key="7">
    <source>
        <dbReference type="NCBIfam" id="TIGR01068"/>
    </source>
</evidence>
<dbReference type="FunFam" id="3.40.30.10:FF:000001">
    <property type="entry name" value="Thioredoxin"/>
    <property type="match status" value="1"/>
</dbReference>
<gene>
    <name evidence="12" type="primary">trxA</name>
    <name evidence="12" type="ORF">IAA48_06620</name>
</gene>
<evidence type="ECO:0000256" key="3">
    <source>
        <dbReference type="ARBA" id="ARBA00022448"/>
    </source>
</evidence>
<dbReference type="InterPro" id="IPR013766">
    <property type="entry name" value="Thioredoxin_domain"/>
</dbReference>
<comment type="caution">
    <text evidence="12">The sequence shown here is derived from an EMBL/GenBank/DDBJ whole genome shotgun (WGS) entry which is preliminary data.</text>
</comment>
<dbReference type="NCBIfam" id="TIGR01068">
    <property type="entry name" value="thioredoxin"/>
    <property type="match status" value="1"/>
</dbReference>
<feature type="disulfide bond" description="Redox-active" evidence="10">
    <location>
        <begin position="31"/>
        <end position="34"/>
    </location>
</feature>
<evidence type="ECO:0000256" key="4">
    <source>
        <dbReference type="ARBA" id="ARBA00022982"/>
    </source>
</evidence>
<evidence type="ECO:0000256" key="8">
    <source>
        <dbReference type="PIRNR" id="PIRNR000077"/>
    </source>
</evidence>
<dbReference type="Gene3D" id="3.40.30.10">
    <property type="entry name" value="Glutaredoxin"/>
    <property type="match status" value="1"/>
</dbReference>
<accession>A0A9D1RGH6</accession>
<evidence type="ECO:0000256" key="1">
    <source>
        <dbReference type="ARBA" id="ARBA00008987"/>
    </source>
</evidence>
<dbReference type="EMBL" id="DXGE01000028">
    <property type="protein sequence ID" value="HIW86156.1"/>
    <property type="molecule type" value="Genomic_DNA"/>
</dbReference>
<evidence type="ECO:0000313" key="12">
    <source>
        <dbReference type="EMBL" id="HIW86156.1"/>
    </source>
</evidence>
<feature type="active site" description="Nucleophile" evidence="9">
    <location>
        <position position="34"/>
    </location>
</feature>
<reference evidence="12" key="2">
    <citation type="submission" date="2021-04" db="EMBL/GenBank/DDBJ databases">
        <authorList>
            <person name="Gilroy R."/>
        </authorList>
    </citation>
    <scope>NUCLEOTIDE SEQUENCE</scope>
    <source>
        <strain evidence="12">421</strain>
    </source>
</reference>
<dbReference type="Pfam" id="PF00085">
    <property type="entry name" value="Thioredoxin"/>
    <property type="match status" value="1"/>
</dbReference>
<evidence type="ECO:0000256" key="10">
    <source>
        <dbReference type="PIRSR" id="PIRSR000077-4"/>
    </source>
</evidence>
<dbReference type="PROSITE" id="PS51352">
    <property type="entry name" value="THIOREDOXIN_2"/>
    <property type="match status" value="1"/>
</dbReference>
<dbReference type="InterPro" id="IPR005746">
    <property type="entry name" value="Thioredoxin"/>
</dbReference>
<reference evidence="12" key="1">
    <citation type="journal article" date="2021" name="PeerJ">
        <title>Extensive microbial diversity within the chicken gut microbiome revealed by metagenomics and culture.</title>
        <authorList>
            <person name="Gilroy R."/>
            <person name="Ravi A."/>
            <person name="Getino M."/>
            <person name="Pursley I."/>
            <person name="Horton D.L."/>
            <person name="Alikhan N.F."/>
            <person name="Baker D."/>
            <person name="Gharbi K."/>
            <person name="Hall N."/>
            <person name="Watson M."/>
            <person name="Adriaenssens E.M."/>
            <person name="Foster-Nyarko E."/>
            <person name="Jarju S."/>
            <person name="Secka A."/>
            <person name="Antonio M."/>
            <person name="Oren A."/>
            <person name="Chaudhuri R.R."/>
            <person name="La Ragione R."/>
            <person name="Hildebrand F."/>
            <person name="Pallen M.J."/>
        </authorList>
    </citation>
    <scope>NUCLEOTIDE SEQUENCE</scope>
    <source>
        <strain evidence="12">421</strain>
    </source>
</reference>
<dbReference type="PROSITE" id="PS00194">
    <property type="entry name" value="THIOREDOXIN_1"/>
    <property type="match status" value="1"/>
</dbReference>
<dbReference type="GO" id="GO:0015035">
    <property type="term" value="F:protein-disulfide reductase activity"/>
    <property type="evidence" value="ECO:0007669"/>
    <property type="project" value="UniProtKB-UniRule"/>
</dbReference>
<dbReference type="PRINTS" id="PR00421">
    <property type="entry name" value="THIOREDOXIN"/>
</dbReference>
<feature type="site" description="Contributes to redox potential value" evidence="9">
    <location>
        <position position="33"/>
    </location>
</feature>
<proteinExistence type="inferred from homology"/>
<dbReference type="AlphaFoldDB" id="A0A9D1RGH6"/>
<keyword evidence="5 10" id="KW-1015">Disulfide bond</keyword>
<evidence type="ECO:0000256" key="5">
    <source>
        <dbReference type="ARBA" id="ARBA00023157"/>
    </source>
</evidence>
<feature type="site" description="Contributes to redox potential value" evidence="9">
    <location>
        <position position="32"/>
    </location>
</feature>
<evidence type="ECO:0000256" key="2">
    <source>
        <dbReference type="ARBA" id="ARBA00020570"/>
    </source>
</evidence>
<evidence type="ECO:0000256" key="9">
    <source>
        <dbReference type="PIRSR" id="PIRSR000077-1"/>
    </source>
</evidence>
<dbReference type="CDD" id="cd02947">
    <property type="entry name" value="TRX_family"/>
    <property type="match status" value="1"/>
</dbReference>
<dbReference type="PANTHER" id="PTHR45663:SF11">
    <property type="entry name" value="GEO12009P1"/>
    <property type="match status" value="1"/>
</dbReference>
<comment type="similarity">
    <text evidence="1 8">Belongs to the thioredoxin family.</text>
</comment>
<name>A0A9D1RGH6_9FIRM</name>
<evidence type="ECO:0000256" key="6">
    <source>
        <dbReference type="ARBA" id="ARBA00023284"/>
    </source>
</evidence>
<dbReference type="Proteomes" id="UP000824205">
    <property type="component" value="Unassembled WGS sequence"/>
</dbReference>
<dbReference type="PIRSF" id="PIRSF000077">
    <property type="entry name" value="Thioredoxin"/>
    <property type="match status" value="1"/>
</dbReference>
<evidence type="ECO:0000259" key="11">
    <source>
        <dbReference type="PROSITE" id="PS51352"/>
    </source>
</evidence>